<evidence type="ECO:0000256" key="5">
    <source>
        <dbReference type="ARBA" id="ARBA00022905"/>
    </source>
</evidence>
<dbReference type="AlphaFoldDB" id="A0A9W6IRY4"/>
<protein>
    <recommendedName>
        <fullName evidence="3 6">Coenzyme PQQ synthesis protein B</fullName>
    </recommendedName>
    <alternativeName>
        <fullName evidence="6">Pyrroloquinoline quinone biosynthesis protein B</fullName>
    </alternativeName>
</protein>
<evidence type="ECO:0000256" key="1">
    <source>
        <dbReference type="ARBA" id="ARBA00004886"/>
    </source>
</evidence>
<evidence type="ECO:0000259" key="7">
    <source>
        <dbReference type="Pfam" id="PF12706"/>
    </source>
</evidence>
<dbReference type="InterPro" id="IPR011842">
    <property type="entry name" value="PQQ_synth_PqqB"/>
</dbReference>
<dbReference type="HAMAP" id="MF_00653">
    <property type="entry name" value="PQQ_syn_PqqB"/>
    <property type="match status" value="1"/>
</dbReference>
<sequence>MALRLVVLGSAAGGGFPQWNCRCPVCDLAWKNDPRVKRRTQSSIAVETGEGRWTLFNASPDLRSQILATPLLQPTGLRETPIRSVVLTNGDVDHVDGLITLRERSPLSVYATSQISGILDVNPIFGVLAKDMVAREVVALNQPFRIDDSTIEFFGVPGKVPLYLETENLTIGDAGGDTVGVEITRDGMTLVYIPGCATVDAGVLARVDGADALLFDGTVFEDDEMRQAGVGVKTGRRMGHVPISGEGGSLHAFDGVQVGQKIYIHINNTNRILIEGSAERAAVESAGWRVSEDGLEVALGGLASERTFEDRGTTAA</sequence>
<dbReference type="Gene3D" id="3.60.15.10">
    <property type="entry name" value="Ribonuclease Z/Hydroxyacylglutathione hydrolase-like"/>
    <property type="match status" value="1"/>
</dbReference>
<comment type="function">
    <text evidence="6">May be involved in the transport of PQQ or its precursor to the periplasm.</text>
</comment>
<feature type="domain" description="Metallo-beta-lactamase" evidence="7">
    <location>
        <begin position="52"/>
        <end position="266"/>
    </location>
</feature>
<comment type="caution">
    <text evidence="8">The sequence shown here is derived from an EMBL/GenBank/DDBJ whole genome shotgun (WGS) entry which is preliminary data.</text>
</comment>
<evidence type="ECO:0000313" key="8">
    <source>
        <dbReference type="EMBL" id="GLK55398.1"/>
    </source>
</evidence>
<dbReference type="InterPro" id="IPR036866">
    <property type="entry name" value="RibonucZ/Hydroxyglut_hydro"/>
</dbReference>
<proteinExistence type="inferred from homology"/>
<organism evidence="8 9">
    <name type="scientific">Methylopila capsulata</name>
    <dbReference type="NCBI Taxonomy" id="61654"/>
    <lineage>
        <taxon>Bacteria</taxon>
        <taxon>Pseudomonadati</taxon>
        <taxon>Pseudomonadota</taxon>
        <taxon>Alphaproteobacteria</taxon>
        <taxon>Hyphomicrobiales</taxon>
        <taxon>Methylopilaceae</taxon>
        <taxon>Methylopila</taxon>
    </lineage>
</organism>
<comment type="pathway">
    <text evidence="1 6">Cofactor biosynthesis; pyrroloquinoline quinone biosynthesis.</text>
</comment>
<dbReference type="Pfam" id="PF12706">
    <property type="entry name" value="Lactamase_B_2"/>
    <property type="match status" value="1"/>
</dbReference>
<evidence type="ECO:0000313" key="9">
    <source>
        <dbReference type="Proteomes" id="UP001143400"/>
    </source>
</evidence>
<dbReference type="SUPFAM" id="SSF56281">
    <property type="entry name" value="Metallo-hydrolase/oxidoreductase"/>
    <property type="match status" value="1"/>
</dbReference>
<evidence type="ECO:0000256" key="3">
    <source>
        <dbReference type="ARBA" id="ARBA00015084"/>
    </source>
</evidence>
<keyword evidence="4 6" id="KW-0813">Transport</keyword>
<gene>
    <name evidence="6 8" type="primary">pqqB</name>
    <name evidence="8" type="ORF">GCM10008170_14170</name>
</gene>
<name>A0A9W6IRY4_9HYPH</name>
<comment type="similarity">
    <text evidence="2 6">Belongs to the PqqB family.</text>
</comment>
<accession>A0A9W6IRY4</accession>
<evidence type="ECO:0000256" key="4">
    <source>
        <dbReference type="ARBA" id="ARBA00022448"/>
    </source>
</evidence>
<evidence type="ECO:0000256" key="6">
    <source>
        <dbReference type="HAMAP-Rule" id="MF_00653"/>
    </source>
</evidence>
<dbReference type="Proteomes" id="UP001143400">
    <property type="component" value="Unassembled WGS sequence"/>
</dbReference>
<dbReference type="PANTHER" id="PTHR42663:SF7">
    <property type="entry name" value="COENZYME PQQ SYNTHESIS PROTEIN B"/>
    <property type="match status" value="1"/>
</dbReference>
<reference evidence="8" key="2">
    <citation type="submission" date="2023-01" db="EMBL/GenBank/DDBJ databases">
        <authorList>
            <person name="Sun Q."/>
            <person name="Evtushenko L."/>
        </authorList>
    </citation>
    <scope>NUCLEOTIDE SEQUENCE</scope>
    <source>
        <strain evidence="8">VKM B-1606</strain>
    </source>
</reference>
<dbReference type="InterPro" id="IPR001279">
    <property type="entry name" value="Metallo-B-lactamas"/>
</dbReference>
<dbReference type="GO" id="GO:0018189">
    <property type="term" value="P:pyrroloquinoline quinone biosynthetic process"/>
    <property type="evidence" value="ECO:0007669"/>
    <property type="project" value="UniProtKB-UniRule"/>
</dbReference>
<evidence type="ECO:0000256" key="2">
    <source>
        <dbReference type="ARBA" id="ARBA00008481"/>
    </source>
</evidence>
<dbReference type="PANTHER" id="PTHR42663">
    <property type="entry name" value="HYDROLASE C777.06C-RELATED-RELATED"/>
    <property type="match status" value="1"/>
</dbReference>
<reference evidence="8" key="1">
    <citation type="journal article" date="2014" name="Int. J. Syst. Evol. Microbiol.">
        <title>Complete genome sequence of Corynebacterium casei LMG S-19264T (=DSM 44701T), isolated from a smear-ripened cheese.</title>
        <authorList>
            <consortium name="US DOE Joint Genome Institute (JGI-PGF)"/>
            <person name="Walter F."/>
            <person name="Albersmeier A."/>
            <person name="Kalinowski J."/>
            <person name="Ruckert C."/>
        </authorList>
    </citation>
    <scope>NUCLEOTIDE SEQUENCE</scope>
    <source>
        <strain evidence="8">VKM B-1606</strain>
    </source>
</reference>
<dbReference type="NCBIfam" id="TIGR02108">
    <property type="entry name" value="PQQ_syn_pqqB"/>
    <property type="match status" value="1"/>
</dbReference>
<dbReference type="EMBL" id="BSFF01000002">
    <property type="protein sequence ID" value="GLK55398.1"/>
    <property type="molecule type" value="Genomic_DNA"/>
</dbReference>
<keyword evidence="5 6" id="KW-0884">PQQ biosynthesis</keyword>